<dbReference type="InterPro" id="IPR050482">
    <property type="entry name" value="Sensor_HK_TwoCompSys"/>
</dbReference>
<proteinExistence type="predicted"/>
<dbReference type="PANTHER" id="PTHR24421:SF10">
    <property type="entry name" value="NITRATE_NITRITE SENSOR PROTEIN NARQ"/>
    <property type="match status" value="1"/>
</dbReference>
<evidence type="ECO:0000256" key="2">
    <source>
        <dbReference type="ARBA" id="ARBA00012438"/>
    </source>
</evidence>
<keyword evidence="5" id="KW-0547">Nucleotide-binding</keyword>
<comment type="catalytic activity">
    <reaction evidence="1">
        <text>ATP + protein L-histidine = ADP + protein N-phospho-L-histidine.</text>
        <dbReference type="EC" id="2.7.13.3"/>
    </reaction>
</comment>
<sequence length="430" mass="45155">MVLDIMLGVASAVECAAEGVGFAHDARMPVAFGVLLGLIVGSTLVLRRRWAIAVVLISIAVTPAEMGLLLGVVGLYTLAASEVPRRISAVLAGMAGAGTFLVTMIRFRQDNAQNDWGSALWEAPLFSLTITLALTAPPVLLGLYVRARRRLVESLRERADGLERELSLLAERAEERAEWARNEERTRIAREMHDVVAHRVSLMVVHAAALQAVALKDPEKASKNAALVGDMGRQALTELRQMLGVLRSDAPAEQKPVPLASVAVAASAAAEAATASAVEPAEAADADAAGPRLAELEALVGQSRAAGMAVDLSVEGEERRYAARVEQTAYRVVQEALTNVHKHAPGASTRIRLAHRGAEIAVLVENGPSDRGAADAGLPSGGNGLVGMKERVSTLGGGFVSGPTEAGGFRVSAVIPDRTRAPEPDRARTA</sequence>
<evidence type="ECO:0000313" key="13">
    <source>
        <dbReference type="Proteomes" id="UP000003963"/>
    </source>
</evidence>
<keyword evidence="3" id="KW-0597">Phosphoprotein</keyword>
<dbReference type="AlphaFoldDB" id="D9WLU9"/>
<evidence type="ECO:0000256" key="5">
    <source>
        <dbReference type="ARBA" id="ARBA00022741"/>
    </source>
</evidence>
<dbReference type="GO" id="GO:0046983">
    <property type="term" value="F:protein dimerization activity"/>
    <property type="evidence" value="ECO:0007669"/>
    <property type="project" value="InterPro"/>
</dbReference>
<dbReference type="PANTHER" id="PTHR24421">
    <property type="entry name" value="NITRATE/NITRITE SENSOR PROTEIN NARX-RELATED"/>
    <property type="match status" value="1"/>
</dbReference>
<dbReference type="HOGENOM" id="CLU_000445_20_1_11"/>
<dbReference type="GO" id="GO:0016020">
    <property type="term" value="C:membrane"/>
    <property type="evidence" value="ECO:0007669"/>
    <property type="project" value="InterPro"/>
</dbReference>
<evidence type="ECO:0000256" key="8">
    <source>
        <dbReference type="ARBA" id="ARBA00023012"/>
    </source>
</evidence>
<keyword evidence="8" id="KW-0902">Two-component regulatory system</keyword>
<keyword evidence="10" id="KW-0472">Membrane</keyword>
<feature type="domain" description="Signal transduction histidine kinase subgroup 3 dimerisation and phosphoacceptor" evidence="11">
    <location>
        <begin position="184"/>
        <end position="249"/>
    </location>
</feature>
<keyword evidence="6 12" id="KW-0418">Kinase</keyword>
<evidence type="ECO:0000256" key="1">
    <source>
        <dbReference type="ARBA" id="ARBA00000085"/>
    </source>
</evidence>
<evidence type="ECO:0000256" key="3">
    <source>
        <dbReference type="ARBA" id="ARBA00022553"/>
    </source>
</evidence>
<gene>
    <name evidence="12" type="ORF">SSOG_03403</name>
</gene>
<evidence type="ECO:0000256" key="9">
    <source>
        <dbReference type="SAM" id="Coils"/>
    </source>
</evidence>
<evidence type="ECO:0000256" key="4">
    <source>
        <dbReference type="ARBA" id="ARBA00022679"/>
    </source>
</evidence>
<dbReference type="CDD" id="cd16917">
    <property type="entry name" value="HATPase_UhpB-NarQ-NarX-like"/>
    <property type="match status" value="1"/>
</dbReference>
<dbReference type="GO" id="GO:0005524">
    <property type="term" value="F:ATP binding"/>
    <property type="evidence" value="ECO:0007669"/>
    <property type="project" value="UniProtKB-KW"/>
</dbReference>
<protein>
    <recommendedName>
        <fullName evidence="2">histidine kinase</fullName>
        <ecNumber evidence="2">2.7.13.3</ecNumber>
    </recommendedName>
</protein>
<accession>D9WLU9</accession>
<feature type="transmembrane region" description="Helical" evidence="10">
    <location>
        <begin position="125"/>
        <end position="145"/>
    </location>
</feature>
<feature type="coiled-coil region" evidence="9">
    <location>
        <begin position="145"/>
        <end position="183"/>
    </location>
</feature>
<keyword evidence="13" id="KW-1185">Reference proteome</keyword>
<evidence type="ECO:0000256" key="6">
    <source>
        <dbReference type="ARBA" id="ARBA00022777"/>
    </source>
</evidence>
<dbReference type="Proteomes" id="UP000003963">
    <property type="component" value="Unassembled WGS sequence"/>
</dbReference>
<dbReference type="Pfam" id="PF07730">
    <property type="entry name" value="HisKA_3"/>
    <property type="match status" value="1"/>
</dbReference>
<dbReference type="Gene3D" id="1.20.5.1930">
    <property type="match status" value="1"/>
</dbReference>
<reference evidence="12 13" key="1">
    <citation type="submission" date="2009-02" db="EMBL/GenBank/DDBJ databases">
        <title>Annotation of Streptomyces hygroscopicus strain ATCC 53653.</title>
        <authorList>
            <consortium name="The Broad Institute Genome Sequencing Platform"/>
            <consortium name="Broad Institute Microbial Sequencing Center"/>
            <person name="Fischbach M."/>
            <person name="Godfrey P."/>
            <person name="Ward D."/>
            <person name="Young S."/>
            <person name="Zeng Q."/>
            <person name="Koehrsen M."/>
            <person name="Alvarado L."/>
            <person name="Berlin A.M."/>
            <person name="Bochicchio J."/>
            <person name="Borenstein D."/>
            <person name="Chapman S.B."/>
            <person name="Chen Z."/>
            <person name="Engels R."/>
            <person name="Freedman E."/>
            <person name="Gellesch M."/>
            <person name="Goldberg J."/>
            <person name="Griggs A."/>
            <person name="Gujja S."/>
            <person name="Heilman E.R."/>
            <person name="Heiman D.I."/>
            <person name="Hepburn T.A."/>
            <person name="Howarth C."/>
            <person name="Jen D."/>
            <person name="Larson L."/>
            <person name="Lewis B."/>
            <person name="Mehta T."/>
            <person name="Park D."/>
            <person name="Pearson M."/>
            <person name="Richards J."/>
            <person name="Roberts A."/>
            <person name="Saif S."/>
            <person name="Shea T.D."/>
            <person name="Shenoy N."/>
            <person name="Sisk P."/>
            <person name="Stolte C."/>
            <person name="Sykes S.N."/>
            <person name="Thomson T."/>
            <person name="Walk T."/>
            <person name="White J."/>
            <person name="Yandava C."/>
            <person name="Straight P."/>
            <person name="Clardy J."/>
            <person name="Hung D."/>
            <person name="Kolter R."/>
            <person name="Mekalanos J."/>
            <person name="Walker S."/>
            <person name="Walsh C.T."/>
            <person name="Wieland-Brown L.C."/>
            <person name="Haas B."/>
            <person name="Nusbaum C."/>
            <person name="Birren B."/>
        </authorList>
    </citation>
    <scope>NUCLEOTIDE SEQUENCE [LARGE SCALE GENOMIC DNA]</scope>
    <source>
        <strain evidence="12 13">ATCC 53653</strain>
    </source>
</reference>
<keyword evidence="10" id="KW-1133">Transmembrane helix</keyword>
<dbReference type="STRING" id="457427.SSOG_03403"/>
<keyword evidence="7" id="KW-0067">ATP-binding</keyword>
<evidence type="ECO:0000256" key="7">
    <source>
        <dbReference type="ARBA" id="ARBA00022840"/>
    </source>
</evidence>
<keyword evidence="10" id="KW-0812">Transmembrane</keyword>
<dbReference type="Gene3D" id="3.30.565.10">
    <property type="entry name" value="Histidine kinase-like ATPase, C-terminal domain"/>
    <property type="match status" value="1"/>
</dbReference>
<feature type="transmembrane region" description="Helical" evidence="10">
    <location>
        <begin position="87"/>
        <end position="105"/>
    </location>
</feature>
<dbReference type="GO" id="GO:0000155">
    <property type="term" value="F:phosphorelay sensor kinase activity"/>
    <property type="evidence" value="ECO:0007669"/>
    <property type="project" value="InterPro"/>
</dbReference>
<organism evidence="12 13">
    <name type="scientific">Streptomyces himastatinicus ATCC 53653</name>
    <dbReference type="NCBI Taxonomy" id="457427"/>
    <lineage>
        <taxon>Bacteria</taxon>
        <taxon>Bacillati</taxon>
        <taxon>Actinomycetota</taxon>
        <taxon>Actinomycetes</taxon>
        <taxon>Kitasatosporales</taxon>
        <taxon>Streptomycetaceae</taxon>
        <taxon>Streptomyces</taxon>
        <taxon>Streptomyces violaceusniger group</taxon>
    </lineage>
</organism>
<evidence type="ECO:0000256" key="10">
    <source>
        <dbReference type="SAM" id="Phobius"/>
    </source>
</evidence>
<dbReference type="InterPro" id="IPR036890">
    <property type="entry name" value="HATPase_C_sf"/>
</dbReference>
<keyword evidence="4" id="KW-0808">Transferase</keyword>
<feature type="transmembrane region" description="Helical" evidence="10">
    <location>
        <begin position="28"/>
        <end position="46"/>
    </location>
</feature>
<name>D9WLU9_9ACTN</name>
<evidence type="ECO:0000259" key="11">
    <source>
        <dbReference type="Pfam" id="PF07730"/>
    </source>
</evidence>
<dbReference type="EC" id="2.7.13.3" evidence="2"/>
<dbReference type="SUPFAM" id="SSF55874">
    <property type="entry name" value="ATPase domain of HSP90 chaperone/DNA topoisomerase II/histidine kinase"/>
    <property type="match status" value="1"/>
</dbReference>
<keyword evidence="9" id="KW-0175">Coiled coil</keyword>
<feature type="transmembrane region" description="Helical" evidence="10">
    <location>
        <begin position="52"/>
        <end position="75"/>
    </location>
</feature>
<dbReference type="InterPro" id="IPR011712">
    <property type="entry name" value="Sig_transdc_His_kin_sub3_dim/P"/>
</dbReference>
<evidence type="ECO:0000313" key="12">
    <source>
        <dbReference type="EMBL" id="EFL23689.1"/>
    </source>
</evidence>
<dbReference type="EMBL" id="GG657754">
    <property type="protein sequence ID" value="EFL23689.1"/>
    <property type="molecule type" value="Genomic_DNA"/>
</dbReference>